<sequence length="56" mass="6789">MEYFEIVGDEGSSFISEDYKFIHLFSTDDYELVADRSLKINFKRSRKLMKRLDKIY</sequence>
<keyword evidence="2" id="KW-1185">Reference proteome</keyword>
<comment type="caution">
    <text evidence="1">The sequence shown here is derived from an EMBL/GenBank/DDBJ whole genome shotgun (WGS) entry which is preliminary data.</text>
</comment>
<protein>
    <submittedName>
        <fullName evidence="1">Uncharacterized protein</fullName>
    </submittedName>
</protein>
<organism evidence="1 2">
    <name type="scientific">Solanum bulbocastanum</name>
    <name type="common">Wild potato</name>
    <dbReference type="NCBI Taxonomy" id="147425"/>
    <lineage>
        <taxon>Eukaryota</taxon>
        <taxon>Viridiplantae</taxon>
        <taxon>Streptophyta</taxon>
        <taxon>Embryophyta</taxon>
        <taxon>Tracheophyta</taxon>
        <taxon>Spermatophyta</taxon>
        <taxon>Magnoliopsida</taxon>
        <taxon>eudicotyledons</taxon>
        <taxon>Gunneridae</taxon>
        <taxon>Pentapetalae</taxon>
        <taxon>asterids</taxon>
        <taxon>lamiids</taxon>
        <taxon>Solanales</taxon>
        <taxon>Solanaceae</taxon>
        <taxon>Solanoideae</taxon>
        <taxon>Solaneae</taxon>
        <taxon>Solanum</taxon>
    </lineage>
</organism>
<name>A0AAN8Y3A0_SOLBU</name>
<reference evidence="1 2" key="1">
    <citation type="submission" date="2024-02" db="EMBL/GenBank/DDBJ databases">
        <title>de novo genome assembly of Solanum bulbocastanum strain 11H21.</title>
        <authorList>
            <person name="Hosaka A.J."/>
        </authorList>
    </citation>
    <scope>NUCLEOTIDE SEQUENCE [LARGE SCALE GENOMIC DNA]</scope>
    <source>
        <tissue evidence="1">Young leaves</tissue>
    </source>
</reference>
<evidence type="ECO:0000313" key="1">
    <source>
        <dbReference type="EMBL" id="KAK6777522.1"/>
    </source>
</evidence>
<evidence type="ECO:0000313" key="2">
    <source>
        <dbReference type="Proteomes" id="UP001371456"/>
    </source>
</evidence>
<dbReference type="Proteomes" id="UP001371456">
    <property type="component" value="Unassembled WGS sequence"/>
</dbReference>
<proteinExistence type="predicted"/>
<dbReference type="AlphaFoldDB" id="A0AAN8Y3A0"/>
<dbReference type="EMBL" id="JBANQN010000010">
    <property type="protein sequence ID" value="KAK6777522.1"/>
    <property type="molecule type" value="Genomic_DNA"/>
</dbReference>
<gene>
    <name evidence="1" type="ORF">RDI58_024239</name>
</gene>
<accession>A0AAN8Y3A0</accession>